<sequence>MKVKIYGFDTSLYPCESCLRAKEFLDYHKIDYEFLSVIERDENGKLVHKESVVKQLELEYGDDVSGISLPQIFVNGKYIGKFAIFKQKFLEGVFNGT</sequence>
<organism evidence="2">
    <name type="scientific">Myoviridae sp. ctCo31</name>
    <dbReference type="NCBI Taxonomy" id="2825053"/>
    <lineage>
        <taxon>Viruses</taxon>
        <taxon>Duplodnaviria</taxon>
        <taxon>Heunggongvirae</taxon>
        <taxon>Uroviricota</taxon>
        <taxon>Caudoviricetes</taxon>
    </lineage>
</organism>
<feature type="domain" description="Glutaredoxin" evidence="1">
    <location>
        <begin position="15"/>
        <end position="79"/>
    </location>
</feature>
<proteinExistence type="predicted"/>
<dbReference type="Pfam" id="PF00462">
    <property type="entry name" value="Glutaredoxin"/>
    <property type="match status" value="1"/>
</dbReference>
<dbReference type="CDD" id="cd02066">
    <property type="entry name" value="GRX_family"/>
    <property type="match status" value="1"/>
</dbReference>
<dbReference type="Gene3D" id="3.40.30.10">
    <property type="entry name" value="Glutaredoxin"/>
    <property type="match status" value="1"/>
</dbReference>
<dbReference type="SUPFAM" id="SSF52833">
    <property type="entry name" value="Thioredoxin-like"/>
    <property type="match status" value="1"/>
</dbReference>
<evidence type="ECO:0000313" key="2">
    <source>
        <dbReference type="EMBL" id="DAF95384.1"/>
    </source>
</evidence>
<evidence type="ECO:0000259" key="1">
    <source>
        <dbReference type="Pfam" id="PF00462"/>
    </source>
</evidence>
<dbReference type="PROSITE" id="PS51354">
    <property type="entry name" value="GLUTAREDOXIN_2"/>
    <property type="match status" value="1"/>
</dbReference>
<dbReference type="InterPro" id="IPR002109">
    <property type="entry name" value="Glutaredoxin"/>
</dbReference>
<reference evidence="2" key="1">
    <citation type="journal article" date="2021" name="Proc. Natl. Acad. Sci. U.S.A.">
        <title>A Catalog of Tens of Thousands of Viruses from Human Metagenomes Reveals Hidden Associations with Chronic Diseases.</title>
        <authorList>
            <person name="Tisza M.J."/>
            <person name="Buck C.B."/>
        </authorList>
    </citation>
    <scope>NUCLEOTIDE SEQUENCE</scope>
    <source>
        <strain evidence="2">CtCo31</strain>
    </source>
</reference>
<protein>
    <submittedName>
        <fullName evidence="2">GRX family protein</fullName>
    </submittedName>
</protein>
<dbReference type="EMBL" id="BK016109">
    <property type="protein sequence ID" value="DAF95384.1"/>
    <property type="molecule type" value="Genomic_DNA"/>
</dbReference>
<dbReference type="InterPro" id="IPR036249">
    <property type="entry name" value="Thioredoxin-like_sf"/>
</dbReference>
<accession>A0A8S5ULM3</accession>
<name>A0A8S5ULM3_9CAUD</name>